<dbReference type="AlphaFoldDB" id="A0A178LWW8"/>
<keyword evidence="6 7" id="KW-0472">Membrane</keyword>
<keyword evidence="5 7" id="KW-1133">Transmembrane helix</keyword>
<evidence type="ECO:0000259" key="8">
    <source>
        <dbReference type="PROSITE" id="PS50850"/>
    </source>
</evidence>
<feature type="transmembrane region" description="Helical" evidence="7">
    <location>
        <begin position="35"/>
        <end position="54"/>
    </location>
</feature>
<dbReference type="SUPFAM" id="SSF103473">
    <property type="entry name" value="MFS general substrate transporter"/>
    <property type="match status" value="2"/>
</dbReference>
<comment type="subcellular location">
    <subcellularLocation>
        <location evidence="1">Cell membrane</location>
        <topology evidence="1">Multi-pass membrane protein</topology>
    </subcellularLocation>
</comment>
<feature type="domain" description="Major facilitator superfamily (MFS) profile" evidence="8">
    <location>
        <begin position="1"/>
        <end position="460"/>
    </location>
</feature>
<dbReference type="PANTHER" id="PTHR42718">
    <property type="entry name" value="MAJOR FACILITATOR SUPERFAMILY MULTIDRUG TRANSPORTER MFSC"/>
    <property type="match status" value="1"/>
</dbReference>
<feature type="transmembrane region" description="Helical" evidence="7">
    <location>
        <begin position="210"/>
        <end position="232"/>
    </location>
</feature>
<evidence type="ECO:0000256" key="3">
    <source>
        <dbReference type="ARBA" id="ARBA00022475"/>
    </source>
</evidence>
<comment type="caution">
    <text evidence="9">The sequence shown here is derived from an EMBL/GenBank/DDBJ whole genome shotgun (WGS) entry which is preliminary data.</text>
</comment>
<evidence type="ECO:0000313" key="9">
    <source>
        <dbReference type="EMBL" id="OAN38828.1"/>
    </source>
</evidence>
<feature type="transmembrane region" description="Helical" evidence="7">
    <location>
        <begin position="125"/>
        <end position="148"/>
    </location>
</feature>
<feature type="transmembrane region" description="Helical" evidence="7">
    <location>
        <begin position="288"/>
        <end position="306"/>
    </location>
</feature>
<keyword evidence="4 7" id="KW-0812">Transmembrane</keyword>
<evidence type="ECO:0000256" key="5">
    <source>
        <dbReference type="ARBA" id="ARBA00022989"/>
    </source>
</evidence>
<dbReference type="InterPro" id="IPR036259">
    <property type="entry name" value="MFS_trans_sf"/>
</dbReference>
<dbReference type="Proteomes" id="UP000078396">
    <property type="component" value="Unassembled WGS sequence"/>
</dbReference>
<feature type="transmembrane region" description="Helical" evidence="7">
    <location>
        <begin position="318"/>
        <end position="335"/>
    </location>
</feature>
<evidence type="ECO:0000313" key="10">
    <source>
        <dbReference type="Proteomes" id="UP000078396"/>
    </source>
</evidence>
<dbReference type="CDD" id="cd17321">
    <property type="entry name" value="MFS_MMR_MDR_like"/>
    <property type="match status" value="1"/>
</dbReference>
<protein>
    <submittedName>
        <fullName evidence="9">Multidrug MFS transporter</fullName>
    </submittedName>
</protein>
<gene>
    <name evidence="9" type="ORF">A4X20_05575</name>
</gene>
<dbReference type="Gene3D" id="1.20.1250.20">
    <property type="entry name" value="MFS general substrate transporter like domains"/>
    <property type="match status" value="1"/>
</dbReference>
<reference evidence="9 10" key="1">
    <citation type="submission" date="2016-04" db="EMBL/GenBank/DDBJ databases">
        <title>Draft Genome Sequences of Staphylococcus capitis Strain H36, S. capitis Strain H65, S. cohnii Strain H62, S. hominis Strain H69, Mycobacterium iranicum Strain H39, Plantibacter sp. Strain H53, Pseudomonas oryzihabitans Strain H72, and Microbacterium sp. Strain H83, isolated from residential settings.</title>
        <authorList>
            <person name="Lymperopoulou D."/>
            <person name="Adams R.I."/>
            <person name="Lindow S."/>
            <person name="Coil D.A."/>
            <person name="Jospin G."/>
            <person name="Eisen J.A."/>
        </authorList>
    </citation>
    <scope>NUCLEOTIDE SEQUENCE [LARGE SCALE GENOMIC DNA]</scope>
    <source>
        <strain evidence="9 10">H39</strain>
    </source>
</reference>
<dbReference type="PANTHER" id="PTHR42718:SF42">
    <property type="entry name" value="EXPORT PROTEIN"/>
    <property type="match status" value="1"/>
</dbReference>
<evidence type="ECO:0000256" key="7">
    <source>
        <dbReference type="SAM" id="Phobius"/>
    </source>
</evidence>
<feature type="transmembrane region" description="Helical" evidence="7">
    <location>
        <begin position="437"/>
        <end position="455"/>
    </location>
</feature>
<evidence type="ECO:0000256" key="6">
    <source>
        <dbReference type="ARBA" id="ARBA00023136"/>
    </source>
</evidence>
<dbReference type="GO" id="GO:0005886">
    <property type="term" value="C:plasma membrane"/>
    <property type="evidence" value="ECO:0007669"/>
    <property type="project" value="UniProtKB-SubCell"/>
</dbReference>
<feature type="transmembrane region" description="Helical" evidence="7">
    <location>
        <begin position="186"/>
        <end position="204"/>
    </location>
</feature>
<name>A0A178LWW8_MYCIR</name>
<feature type="transmembrane region" description="Helical" evidence="7">
    <location>
        <begin position="154"/>
        <end position="174"/>
    </location>
</feature>
<dbReference type="InterPro" id="IPR011701">
    <property type="entry name" value="MFS"/>
</dbReference>
<feature type="transmembrane region" description="Helical" evidence="7">
    <location>
        <begin position="390"/>
        <end position="408"/>
    </location>
</feature>
<feature type="transmembrane region" description="Helical" evidence="7">
    <location>
        <begin position="252"/>
        <end position="276"/>
    </location>
</feature>
<evidence type="ECO:0000256" key="4">
    <source>
        <dbReference type="ARBA" id="ARBA00022692"/>
    </source>
</evidence>
<dbReference type="EMBL" id="LWCS01000021">
    <property type="protein sequence ID" value="OAN38828.1"/>
    <property type="molecule type" value="Genomic_DNA"/>
</dbReference>
<dbReference type="PROSITE" id="PS50850">
    <property type="entry name" value="MFS"/>
    <property type="match status" value="1"/>
</dbReference>
<evidence type="ECO:0000256" key="2">
    <source>
        <dbReference type="ARBA" id="ARBA00022448"/>
    </source>
</evidence>
<feature type="transmembrane region" description="Helical" evidence="7">
    <location>
        <begin position="341"/>
        <end position="361"/>
    </location>
</feature>
<sequence>MWVMMIGFILIVVDSTVVSVANPVLKQTFDVEYHSVLWVTTAYLVSFSAFLMIGGRLGDRYGTKHVYVLGLALFTASSVWCAMSNSVGMLIAARVAQGFGAALLTPQVMSTITRTFPPERHGAAMSVWGATTGVGLLAGPILGGILLAGLGWQWIFLINVPIGVAGVALAMRFLPALPVRPLRVDVVGAVLSGAGICLVVLGLQEGQHQGWSTVIWASLAGGVALIAVLFAWQARKRAEPLIPLKLMANRNFVFSSAGIALVSFAFVALGVPLMIYLQEVSGLSPFHAALLTAPMAVATGALAPFVGKIVDRAHPRPVVVSGFALLGLALVWLVMEMAQGSAVWRLALPLTLVGIAGAFTWEPLSAIATRGLPLDVAGAGSALCNTARHMGAALSSASIAAMMAFLLGDEHAEYGGMQDAAAEHATEGSFADAMSQSILLAVLAAGLGALTGFFLDGRVRADGGLPS</sequence>
<feature type="transmembrane region" description="Helical" evidence="7">
    <location>
        <begin position="91"/>
        <end position="113"/>
    </location>
</feature>
<dbReference type="NCBIfam" id="TIGR00711">
    <property type="entry name" value="efflux_EmrB"/>
    <property type="match status" value="1"/>
</dbReference>
<dbReference type="InterPro" id="IPR004638">
    <property type="entry name" value="EmrB-like"/>
</dbReference>
<keyword evidence="2" id="KW-0813">Transport</keyword>
<dbReference type="Gene3D" id="1.20.1720.10">
    <property type="entry name" value="Multidrug resistance protein D"/>
    <property type="match status" value="1"/>
</dbReference>
<dbReference type="InterPro" id="IPR020846">
    <property type="entry name" value="MFS_dom"/>
</dbReference>
<organism evidence="9 10">
    <name type="scientific">Mycolicibacterium iranicum</name>
    <name type="common">Mycobacterium iranicum</name>
    <dbReference type="NCBI Taxonomy" id="912594"/>
    <lineage>
        <taxon>Bacteria</taxon>
        <taxon>Bacillati</taxon>
        <taxon>Actinomycetota</taxon>
        <taxon>Actinomycetes</taxon>
        <taxon>Mycobacteriales</taxon>
        <taxon>Mycobacteriaceae</taxon>
        <taxon>Mycolicibacterium</taxon>
    </lineage>
</organism>
<feature type="transmembrane region" description="Helical" evidence="7">
    <location>
        <begin position="66"/>
        <end position="85"/>
    </location>
</feature>
<dbReference type="GO" id="GO:0022857">
    <property type="term" value="F:transmembrane transporter activity"/>
    <property type="evidence" value="ECO:0007669"/>
    <property type="project" value="InterPro"/>
</dbReference>
<dbReference type="Pfam" id="PF07690">
    <property type="entry name" value="MFS_1"/>
    <property type="match status" value="1"/>
</dbReference>
<proteinExistence type="predicted"/>
<accession>A0A178LWW8</accession>
<evidence type="ECO:0000256" key="1">
    <source>
        <dbReference type="ARBA" id="ARBA00004651"/>
    </source>
</evidence>
<keyword evidence="3" id="KW-1003">Cell membrane</keyword>